<feature type="chain" id="PRO_5040151825" evidence="2">
    <location>
        <begin position="22"/>
        <end position="152"/>
    </location>
</feature>
<evidence type="ECO:0000313" key="3">
    <source>
        <dbReference type="Proteomes" id="UP000829999"/>
    </source>
</evidence>
<feature type="signal peptide" evidence="2">
    <location>
        <begin position="1"/>
        <end position="21"/>
    </location>
</feature>
<gene>
    <name evidence="4" type="primary">LOC118272421</name>
</gene>
<accession>A0A9R0EEJ3</accession>
<dbReference type="AlphaFoldDB" id="A0A9R0EEJ3"/>
<feature type="region of interest" description="Disordered" evidence="1">
    <location>
        <begin position="107"/>
        <end position="152"/>
    </location>
</feature>
<proteinExistence type="predicted"/>
<feature type="compositionally biased region" description="Low complexity" evidence="1">
    <location>
        <begin position="139"/>
        <end position="152"/>
    </location>
</feature>
<evidence type="ECO:0000256" key="1">
    <source>
        <dbReference type="SAM" id="MobiDB-lite"/>
    </source>
</evidence>
<reference evidence="4" key="1">
    <citation type="submission" date="2025-08" db="UniProtKB">
        <authorList>
            <consortium name="RefSeq"/>
        </authorList>
    </citation>
    <scope>IDENTIFICATION</scope>
    <source>
        <tissue evidence="4">Whole larval tissue</tissue>
    </source>
</reference>
<name>A0A9R0EEJ3_SPOFR</name>
<evidence type="ECO:0000313" key="4">
    <source>
        <dbReference type="RefSeq" id="XP_050563875.1"/>
    </source>
</evidence>
<dbReference type="RefSeq" id="XP_050563875.1">
    <property type="nucleotide sequence ID" value="XM_050707918.1"/>
</dbReference>
<keyword evidence="3" id="KW-1185">Reference proteome</keyword>
<dbReference type="Proteomes" id="UP000829999">
    <property type="component" value="Chromosome 4"/>
</dbReference>
<organism evidence="3 4">
    <name type="scientific">Spodoptera frugiperda</name>
    <name type="common">Fall armyworm</name>
    <dbReference type="NCBI Taxonomy" id="7108"/>
    <lineage>
        <taxon>Eukaryota</taxon>
        <taxon>Metazoa</taxon>
        <taxon>Ecdysozoa</taxon>
        <taxon>Arthropoda</taxon>
        <taxon>Hexapoda</taxon>
        <taxon>Insecta</taxon>
        <taxon>Pterygota</taxon>
        <taxon>Neoptera</taxon>
        <taxon>Endopterygota</taxon>
        <taxon>Lepidoptera</taxon>
        <taxon>Glossata</taxon>
        <taxon>Ditrysia</taxon>
        <taxon>Noctuoidea</taxon>
        <taxon>Noctuidae</taxon>
        <taxon>Amphipyrinae</taxon>
        <taxon>Spodoptera</taxon>
    </lineage>
</organism>
<sequence>MLLARLALLHAVACLDVQVEGELAFELRVPGVRSGRQGWFRVDWARSAGARPQERLKMQARQNVAAAPDGECIYQYPEKEQVDALLSNMMNELTKVFVKANDFINGVETRRGGTGETDGPRPAHTGRIHSGAAIEHDGNNNTEITENNTKKD</sequence>
<feature type="compositionally biased region" description="Basic and acidic residues" evidence="1">
    <location>
        <begin position="108"/>
        <end position="121"/>
    </location>
</feature>
<protein>
    <submittedName>
        <fullName evidence="4">Uncharacterized protein LOC118272421</fullName>
    </submittedName>
</protein>
<keyword evidence="2" id="KW-0732">Signal</keyword>
<evidence type="ECO:0000256" key="2">
    <source>
        <dbReference type="SAM" id="SignalP"/>
    </source>
</evidence>
<dbReference type="GeneID" id="118272421"/>
<dbReference type="OrthoDB" id="6914293at2759"/>